<reference evidence="2" key="1">
    <citation type="submission" date="2022-02" db="EMBL/GenBank/DDBJ databases">
        <title>Coral-associated bacteria.</title>
        <authorList>
            <person name="Tang K."/>
            <person name="Wang X."/>
        </authorList>
    </citation>
    <scope>NUCLEOTIDE SEQUENCE</scope>
    <source>
        <strain evidence="2">SCSIO 43006</strain>
    </source>
</reference>
<dbReference type="InterPro" id="IPR052077">
    <property type="entry name" value="CcrZ_PhaseVar_Mediator"/>
</dbReference>
<dbReference type="PANTHER" id="PTHR40086">
    <property type="entry name" value="PHOSPHOTRANSFERASE YTMP-RELATED"/>
    <property type="match status" value="1"/>
</dbReference>
<evidence type="ECO:0000313" key="3">
    <source>
        <dbReference type="Proteomes" id="UP001055658"/>
    </source>
</evidence>
<name>A0ABY4VK93_9GAMM</name>
<gene>
    <name evidence="2" type="ORF">MJO52_08880</name>
</gene>
<evidence type="ECO:0000259" key="1">
    <source>
        <dbReference type="Pfam" id="PF01636"/>
    </source>
</evidence>
<feature type="domain" description="Aminoglycoside phosphotransferase" evidence="1">
    <location>
        <begin position="24"/>
        <end position="238"/>
    </location>
</feature>
<dbReference type="InterPro" id="IPR011009">
    <property type="entry name" value="Kinase-like_dom_sf"/>
</dbReference>
<proteinExistence type="predicted"/>
<dbReference type="CDD" id="cd05151">
    <property type="entry name" value="ChoK-like"/>
    <property type="match status" value="1"/>
</dbReference>
<dbReference type="EMBL" id="CP092418">
    <property type="protein sequence ID" value="USD23235.1"/>
    <property type="molecule type" value="Genomic_DNA"/>
</dbReference>
<keyword evidence="3" id="KW-1185">Reference proteome</keyword>
<dbReference type="Gene3D" id="3.90.1200.10">
    <property type="match status" value="1"/>
</dbReference>
<accession>A0ABY4VK93</accession>
<organism evidence="2 3">
    <name type="scientific">Microbulbifer variabilis</name>
    <dbReference type="NCBI Taxonomy" id="266805"/>
    <lineage>
        <taxon>Bacteria</taxon>
        <taxon>Pseudomonadati</taxon>
        <taxon>Pseudomonadota</taxon>
        <taxon>Gammaproteobacteria</taxon>
        <taxon>Cellvibrionales</taxon>
        <taxon>Microbulbiferaceae</taxon>
        <taxon>Microbulbifer</taxon>
    </lineage>
</organism>
<dbReference type="Proteomes" id="UP001055658">
    <property type="component" value="Chromosome"/>
</dbReference>
<evidence type="ECO:0000313" key="2">
    <source>
        <dbReference type="EMBL" id="USD23235.1"/>
    </source>
</evidence>
<sequence>MSQSPSDIIPCDWHQWSQSRPRFIQTLAGGQTNRTYLVSSGEELLVIRHNSPLSQALDLDRATEAQVLNQASRAGLCAPLIYCDPHYHYLVTRFIQGQPWHKEGPSALKRLAKRLNSIHSLSPVKNHLDIDQKIDRYWSSINTQADFYPRLKQLHGQLSSSISALKAVSDTPSLCHNDLTKENLIESTNGELIAIDWEYASMGDRFYDLAALVEEHQFSPAEQQQLLVNYLHRPPNGDDRQRLYHWRLIYKYLCVLWHALQWSAKKASCDSSAIESQCQAILELAASRPD</sequence>
<dbReference type="PANTHER" id="PTHR40086:SF1">
    <property type="entry name" value="CELL CYCLE REGULATOR CCRZ"/>
    <property type="match status" value="1"/>
</dbReference>
<dbReference type="Pfam" id="PF01636">
    <property type="entry name" value="APH"/>
    <property type="match status" value="1"/>
</dbReference>
<protein>
    <submittedName>
        <fullName evidence="2">Phosphotransferase family protein</fullName>
    </submittedName>
</protein>
<dbReference type="RefSeq" id="WP_252085581.1">
    <property type="nucleotide sequence ID" value="NZ_CP092418.1"/>
</dbReference>
<dbReference type="Gene3D" id="3.30.200.20">
    <property type="entry name" value="Phosphorylase Kinase, domain 1"/>
    <property type="match status" value="1"/>
</dbReference>
<dbReference type="SUPFAM" id="SSF56112">
    <property type="entry name" value="Protein kinase-like (PK-like)"/>
    <property type="match status" value="1"/>
</dbReference>
<dbReference type="InterPro" id="IPR002575">
    <property type="entry name" value="Aminoglycoside_PTrfase"/>
</dbReference>